<dbReference type="InterPro" id="IPR001680">
    <property type="entry name" value="WD40_rpt"/>
</dbReference>
<dbReference type="GO" id="GO:0045504">
    <property type="term" value="F:dynein heavy chain binding"/>
    <property type="evidence" value="ECO:0007669"/>
    <property type="project" value="TreeGrafter"/>
</dbReference>
<dbReference type="GO" id="GO:0005868">
    <property type="term" value="C:cytoplasmic dynein complex"/>
    <property type="evidence" value="ECO:0007669"/>
    <property type="project" value="TreeGrafter"/>
</dbReference>
<dbReference type="OMA" id="SYVCAWN"/>
<reference evidence="7" key="1">
    <citation type="submission" date="2021-05" db="EMBL/GenBank/DDBJ databases">
        <title>The genome of the haptophyte Pavlova lutheri (Diacronema luteri, Pavlovales) - a model for lipid biosynthesis in eukaryotic algae.</title>
        <authorList>
            <person name="Hulatt C.J."/>
            <person name="Posewitz M.C."/>
        </authorList>
    </citation>
    <scope>NUCLEOTIDE SEQUENCE</scope>
    <source>
        <strain evidence="7">NIVA-4/92</strain>
    </source>
</reference>
<evidence type="ECO:0000256" key="1">
    <source>
        <dbReference type="ARBA" id="ARBA00004496"/>
    </source>
</evidence>
<accession>A0A8J6CAA8</accession>
<evidence type="ECO:0000256" key="2">
    <source>
        <dbReference type="ARBA" id="ARBA00022490"/>
    </source>
</evidence>
<dbReference type="InterPro" id="IPR050687">
    <property type="entry name" value="Dynein_IC"/>
</dbReference>
<evidence type="ECO:0000256" key="5">
    <source>
        <dbReference type="PROSITE-ProRule" id="PRU00221"/>
    </source>
</evidence>
<protein>
    <submittedName>
        <fullName evidence="7">Uncharacterized protein</fullName>
    </submittedName>
</protein>
<dbReference type="SUPFAM" id="SSF50978">
    <property type="entry name" value="WD40 repeat-like"/>
    <property type="match status" value="1"/>
</dbReference>
<evidence type="ECO:0000313" key="8">
    <source>
        <dbReference type="Proteomes" id="UP000751190"/>
    </source>
</evidence>
<dbReference type="InterPro" id="IPR036322">
    <property type="entry name" value="WD40_repeat_dom_sf"/>
</dbReference>
<dbReference type="Pfam" id="PF00400">
    <property type="entry name" value="WD40"/>
    <property type="match status" value="3"/>
</dbReference>
<evidence type="ECO:0000313" key="7">
    <source>
        <dbReference type="EMBL" id="KAG8463896.1"/>
    </source>
</evidence>
<dbReference type="SMART" id="SM00320">
    <property type="entry name" value="WD40"/>
    <property type="match status" value="5"/>
</dbReference>
<feature type="compositionally biased region" description="Low complexity" evidence="6">
    <location>
        <begin position="608"/>
        <end position="628"/>
    </location>
</feature>
<dbReference type="OrthoDB" id="445052at2759"/>
<evidence type="ECO:0000256" key="6">
    <source>
        <dbReference type="SAM" id="MobiDB-lite"/>
    </source>
</evidence>
<dbReference type="PANTHER" id="PTHR12442:SF26">
    <property type="entry name" value="CYTOPLASMIC DYNEIN 2 INTERMEDIATE CHAIN 2"/>
    <property type="match status" value="1"/>
</dbReference>
<gene>
    <name evidence="7" type="ORF">KFE25_000064</name>
</gene>
<feature type="repeat" description="WD" evidence="5">
    <location>
        <begin position="532"/>
        <end position="566"/>
    </location>
</feature>
<keyword evidence="2" id="KW-0963">Cytoplasm</keyword>
<sequence>MAMLMQPFEPELADYDDPALGVVNIRSTWRQQADRADAATETKPIATSNAKVQVLKRADAQTATDAKLAPMAERIDTALEAALERFLAARTNETVAALCQSARSAAFDGYDPTAWDDGAEPVACEHVLRHVGGLAESAPDSVTAVSWNCTGAIVAAAYGVLDGADGRDWAARKSVLCAWATTRRSLNPAKADTIVELQDSAACLAFHPEEPTLLAGGSFNGDVLLWDVSNDEEPLLFKSTLSDYSHHEPVTALRWVRQLGRPGHQLVSLGADGRVLVWRPSEEAYRLNHPVGGFTLLAPSAAAAARAFGGSRAVAADGSRRLHGGMALSFSAEDPTSFVAGSEAGLLFKCSLNAAEQRAPASVTTAGNDLTWSADAAQLMSRVPYADYQRTKLKIEKAVIVAREYEVTLSLLYAAGAAASALFPSPIAFTYEPHAGPVYAIAHSPFARNLFLSAGTDSVLRLHSVLQGTALLSVTPTNSTVFCVAWSAARPMVFAAGCADGRIYVYDLAIMAHGGAGAQAGGGAQLQPSEVLQASGKPVFSLAFNPRFAETLSSGDGEGHVKLWKLGARLSSVQQREQDRLDAFVQRLSAAADADDKADADGAHAREAVASARGPGEAAAASNGTAADGAHEDDGGSDEY</sequence>
<feature type="compositionally biased region" description="Basic and acidic residues" evidence="6">
    <location>
        <begin position="595"/>
        <end position="607"/>
    </location>
</feature>
<comment type="subcellular location">
    <subcellularLocation>
        <location evidence="1">Cytoplasm</location>
    </subcellularLocation>
</comment>
<keyword evidence="8" id="KW-1185">Reference proteome</keyword>
<dbReference type="AlphaFoldDB" id="A0A8J6CAA8"/>
<feature type="region of interest" description="Disordered" evidence="6">
    <location>
        <begin position="595"/>
        <end position="640"/>
    </location>
</feature>
<dbReference type="GO" id="GO:0042073">
    <property type="term" value="P:intraciliary transport"/>
    <property type="evidence" value="ECO:0007669"/>
    <property type="project" value="TreeGrafter"/>
</dbReference>
<dbReference type="PROSITE" id="PS50082">
    <property type="entry name" value="WD_REPEATS_2"/>
    <property type="match status" value="1"/>
</dbReference>
<dbReference type="EMBL" id="JAGTXO010000014">
    <property type="protein sequence ID" value="KAG8463896.1"/>
    <property type="molecule type" value="Genomic_DNA"/>
</dbReference>
<organism evidence="7 8">
    <name type="scientific">Diacronema lutheri</name>
    <name type="common">Unicellular marine alga</name>
    <name type="synonym">Monochrysis lutheri</name>
    <dbReference type="NCBI Taxonomy" id="2081491"/>
    <lineage>
        <taxon>Eukaryota</taxon>
        <taxon>Haptista</taxon>
        <taxon>Haptophyta</taxon>
        <taxon>Pavlovophyceae</taxon>
        <taxon>Pavlovales</taxon>
        <taxon>Pavlovaceae</taxon>
        <taxon>Diacronema</taxon>
    </lineage>
</organism>
<keyword evidence="4" id="KW-0677">Repeat</keyword>
<proteinExistence type="predicted"/>
<evidence type="ECO:0000256" key="3">
    <source>
        <dbReference type="ARBA" id="ARBA00022574"/>
    </source>
</evidence>
<dbReference type="InterPro" id="IPR015943">
    <property type="entry name" value="WD40/YVTN_repeat-like_dom_sf"/>
</dbReference>
<name>A0A8J6CAA8_DIALT</name>
<dbReference type="PANTHER" id="PTHR12442">
    <property type="entry name" value="DYNEIN INTERMEDIATE CHAIN"/>
    <property type="match status" value="1"/>
</dbReference>
<dbReference type="Proteomes" id="UP000751190">
    <property type="component" value="Unassembled WGS sequence"/>
</dbReference>
<dbReference type="Gene3D" id="2.130.10.10">
    <property type="entry name" value="YVTN repeat-like/Quinoprotein amine dehydrogenase"/>
    <property type="match status" value="2"/>
</dbReference>
<keyword evidence="3 5" id="KW-0853">WD repeat</keyword>
<comment type="caution">
    <text evidence="7">The sequence shown here is derived from an EMBL/GenBank/DDBJ whole genome shotgun (WGS) entry which is preliminary data.</text>
</comment>
<dbReference type="GO" id="GO:0097014">
    <property type="term" value="C:ciliary plasm"/>
    <property type="evidence" value="ECO:0007669"/>
    <property type="project" value="TreeGrafter"/>
</dbReference>
<dbReference type="GO" id="GO:0045503">
    <property type="term" value="F:dynein light chain binding"/>
    <property type="evidence" value="ECO:0007669"/>
    <property type="project" value="TreeGrafter"/>
</dbReference>
<evidence type="ECO:0000256" key="4">
    <source>
        <dbReference type="ARBA" id="ARBA00022737"/>
    </source>
</evidence>